<dbReference type="Proteomes" id="UP001165960">
    <property type="component" value="Unassembled WGS sequence"/>
</dbReference>
<gene>
    <name evidence="1" type="ORF">DSO57_1039704</name>
</gene>
<proteinExistence type="predicted"/>
<comment type="caution">
    <text evidence="1">The sequence shown here is derived from an EMBL/GenBank/DDBJ whole genome shotgun (WGS) entry which is preliminary data.</text>
</comment>
<evidence type="ECO:0000313" key="2">
    <source>
        <dbReference type="Proteomes" id="UP001165960"/>
    </source>
</evidence>
<accession>A0ACC2RLU9</accession>
<organism evidence="1 2">
    <name type="scientific">Entomophthora muscae</name>
    <dbReference type="NCBI Taxonomy" id="34485"/>
    <lineage>
        <taxon>Eukaryota</taxon>
        <taxon>Fungi</taxon>
        <taxon>Fungi incertae sedis</taxon>
        <taxon>Zoopagomycota</taxon>
        <taxon>Entomophthoromycotina</taxon>
        <taxon>Entomophthoromycetes</taxon>
        <taxon>Entomophthorales</taxon>
        <taxon>Entomophthoraceae</taxon>
        <taxon>Entomophthora</taxon>
    </lineage>
</organism>
<evidence type="ECO:0000313" key="1">
    <source>
        <dbReference type="EMBL" id="KAJ9051006.1"/>
    </source>
</evidence>
<protein>
    <submittedName>
        <fullName evidence="1">Uncharacterized protein</fullName>
    </submittedName>
</protein>
<keyword evidence="2" id="KW-1185">Reference proteome</keyword>
<reference evidence="1" key="1">
    <citation type="submission" date="2022-04" db="EMBL/GenBank/DDBJ databases">
        <title>Genome of the entomopathogenic fungus Entomophthora muscae.</title>
        <authorList>
            <person name="Elya C."/>
            <person name="Lovett B.R."/>
            <person name="Lee E."/>
            <person name="Macias A.M."/>
            <person name="Hajek A.E."/>
            <person name="De Bivort B.L."/>
            <person name="Kasson M.T."/>
            <person name="De Fine Licht H.H."/>
            <person name="Stajich J.E."/>
        </authorList>
    </citation>
    <scope>NUCLEOTIDE SEQUENCE</scope>
    <source>
        <strain evidence="1">Berkeley</strain>
    </source>
</reference>
<dbReference type="EMBL" id="QTSX02007127">
    <property type="protein sequence ID" value="KAJ9051006.1"/>
    <property type="molecule type" value="Genomic_DNA"/>
</dbReference>
<name>A0ACC2RLU9_9FUNG</name>
<sequence length="124" mass="13552">MAFDTPATHLMYYNALKLHVMRHVNLDQVTNLQSLYCEAEKAEQTSNTLHKAQTGKQERPKDSHPSGRSSQPPPGGNGNNNNHNHKSTGLNGNGNGNNGQSNCTYFRVTATQGNQDEGKAHGEH</sequence>